<dbReference type="EMBL" id="JAGHKP010000002">
    <property type="protein sequence ID" value="MBO9152355.1"/>
    <property type="molecule type" value="Genomic_DNA"/>
</dbReference>
<reference evidence="2" key="1">
    <citation type="submission" date="2021-03" db="EMBL/GenBank/DDBJ databases">
        <title>Assistant Professor.</title>
        <authorList>
            <person name="Huq M.A."/>
        </authorList>
    </citation>
    <scope>NUCLEOTIDE SEQUENCE [LARGE SCALE GENOMIC DNA]</scope>
    <source>
        <strain evidence="2">MAH-28</strain>
    </source>
</reference>
<keyword evidence="2" id="KW-1185">Reference proteome</keyword>
<comment type="caution">
    <text evidence="1">The sequence shown here is derived from an EMBL/GenBank/DDBJ whole genome shotgun (WGS) entry which is preliminary data.</text>
</comment>
<sequence length="133" mass="15129">MRSLILFVPITLLLFACKKDKKTRPDGLNGQFQGVAFTLQNDLKADLTDMYLTFHDGDKFDFIVKLPGSTAELRVEGNLYYTRGSDSVFFHGIEPASSSLVQAYKYQFKGDSLVMIREVSPGYSKQIRLRHVR</sequence>
<evidence type="ECO:0000313" key="2">
    <source>
        <dbReference type="Proteomes" id="UP000679126"/>
    </source>
</evidence>
<proteinExistence type="predicted"/>
<evidence type="ECO:0000313" key="1">
    <source>
        <dbReference type="EMBL" id="MBO9152355.1"/>
    </source>
</evidence>
<name>A0ABS3YCF7_9BACT</name>
<accession>A0ABS3YCF7</accession>
<dbReference type="PROSITE" id="PS51257">
    <property type="entry name" value="PROKAR_LIPOPROTEIN"/>
    <property type="match status" value="1"/>
</dbReference>
<protein>
    <submittedName>
        <fullName evidence="1">Uncharacterized protein</fullName>
    </submittedName>
</protein>
<organism evidence="1 2">
    <name type="scientific">Chitinophaga chungangae</name>
    <dbReference type="NCBI Taxonomy" id="2821488"/>
    <lineage>
        <taxon>Bacteria</taxon>
        <taxon>Pseudomonadati</taxon>
        <taxon>Bacteroidota</taxon>
        <taxon>Chitinophagia</taxon>
        <taxon>Chitinophagales</taxon>
        <taxon>Chitinophagaceae</taxon>
        <taxon>Chitinophaga</taxon>
    </lineage>
</organism>
<dbReference type="RefSeq" id="WP_209145347.1">
    <property type="nucleotide sequence ID" value="NZ_JAGHKP010000002.1"/>
</dbReference>
<gene>
    <name evidence="1" type="ORF">J7I43_09045</name>
</gene>
<dbReference type="Proteomes" id="UP000679126">
    <property type="component" value="Unassembled WGS sequence"/>
</dbReference>